<dbReference type="EMBL" id="BAABID010000004">
    <property type="protein sequence ID" value="GAA4719905.1"/>
    <property type="molecule type" value="Genomic_DNA"/>
</dbReference>
<proteinExistence type="predicted"/>
<feature type="signal peptide" evidence="1">
    <location>
        <begin position="1"/>
        <end position="36"/>
    </location>
</feature>
<organism evidence="2 3">
    <name type="scientific">Isoptericola chiayiensis</name>
    <dbReference type="NCBI Taxonomy" id="579446"/>
    <lineage>
        <taxon>Bacteria</taxon>
        <taxon>Bacillati</taxon>
        <taxon>Actinomycetota</taxon>
        <taxon>Actinomycetes</taxon>
        <taxon>Micrococcales</taxon>
        <taxon>Promicromonosporaceae</taxon>
        <taxon>Isoptericola</taxon>
    </lineage>
</organism>
<comment type="caution">
    <text evidence="2">The sequence shown here is derived from an EMBL/GenBank/DDBJ whole genome shotgun (WGS) entry which is preliminary data.</text>
</comment>
<reference evidence="3" key="1">
    <citation type="journal article" date="2019" name="Int. J. Syst. Evol. Microbiol.">
        <title>The Global Catalogue of Microorganisms (GCM) 10K type strain sequencing project: providing services to taxonomists for standard genome sequencing and annotation.</title>
        <authorList>
            <consortium name="The Broad Institute Genomics Platform"/>
            <consortium name="The Broad Institute Genome Sequencing Center for Infectious Disease"/>
            <person name="Wu L."/>
            <person name="Ma J."/>
        </authorList>
    </citation>
    <scope>NUCLEOTIDE SEQUENCE [LARGE SCALE GENOMIC DNA]</scope>
    <source>
        <strain evidence="3">JCM 18063</strain>
    </source>
</reference>
<evidence type="ECO:0000313" key="3">
    <source>
        <dbReference type="Proteomes" id="UP001500956"/>
    </source>
</evidence>
<keyword evidence="1" id="KW-0732">Signal</keyword>
<feature type="chain" id="PRO_5045667946" evidence="1">
    <location>
        <begin position="37"/>
        <end position="432"/>
    </location>
</feature>
<sequence>MPEPVASPGPRYRLRHVLTATAVAVLALCAAGAAWAAMDGDPVDAPVTASTLDAFPARGSLIDSGDWAGEVEAAADVWRDEPAGGREEPPSDQQPISVLWAGDVSAQALMAYLRYELALDVPERPTLLESARAVVLRAGDRTALLIAKVEDDGGRDDEFTIVGDGVAPYLDGAALHPADGVVLLASDATGPASSGPATLEVVSAAAGTGAGARPIHDGLVISPPFDAARVPGDDVERLVRPSSGTTIETSGSDLWETLTGPHAASAWSALADTEEAAREQVPGEPVHAEVWGTKRLDDGRSIAVVAARTHPDSVDDVWWAASAGVLAPGDGTPWVHPLGRGAGTSTPHGTALPPFAGDWVVRDAEEMTVDLVVAAPPQVEQVTVEARDRSVRLGPGLTVLPSWEDDGGWPAASPVVLVGRSADGTPLAPLPH</sequence>
<evidence type="ECO:0000256" key="1">
    <source>
        <dbReference type="SAM" id="SignalP"/>
    </source>
</evidence>
<accession>A0ABP8Y3E6</accession>
<dbReference type="Proteomes" id="UP001500956">
    <property type="component" value="Unassembled WGS sequence"/>
</dbReference>
<name>A0ABP8Y3E6_9MICO</name>
<gene>
    <name evidence="2" type="ORF">GCM10023216_05730</name>
</gene>
<keyword evidence="3" id="KW-1185">Reference proteome</keyword>
<dbReference type="RefSeq" id="WP_172148655.1">
    <property type="nucleotide sequence ID" value="NZ_BAABID010000004.1"/>
</dbReference>
<evidence type="ECO:0000313" key="2">
    <source>
        <dbReference type="EMBL" id="GAA4719905.1"/>
    </source>
</evidence>
<protein>
    <submittedName>
        <fullName evidence="2">Uncharacterized protein</fullName>
    </submittedName>
</protein>